<gene>
    <name evidence="15" type="ORF">ElyMa_001229000</name>
</gene>
<dbReference type="EC" id="2.4.2.1" evidence="3 11"/>
<dbReference type="SUPFAM" id="SSF53167">
    <property type="entry name" value="Purine and uridine phosphorylases"/>
    <property type="match status" value="1"/>
</dbReference>
<dbReference type="FunFam" id="3.40.50.1580:FF:000004">
    <property type="entry name" value="Purine nucleoside phosphorylase"/>
    <property type="match status" value="1"/>
</dbReference>
<name>A0AAV4IC33_9GAST</name>
<dbReference type="NCBIfam" id="NF006054">
    <property type="entry name" value="PRK08202.1"/>
    <property type="match status" value="1"/>
</dbReference>
<keyword evidence="16" id="KW-1185">Reference proteome</keyword>
<dbReference type="PANTHER" id="PTHR11904:SF9">
    <property type="entry name" value="PURINE NUCLEOSIDE PHOSPHORYLASE-RELATED"/>
    <property type="match status" value="1"/>
</dbReference>
<comment type="catalytic activity">
    <reaction evidence="7">
        <text>inosine + phosphate = alpha-D-ribose 1-phosphate + hypoxanthine</text>
        <dbReference type="Rhea" id="RHEA:27646"/>
        <dbReference type="ChEBI" id="CHEBI:17368"/>
        <dbReference type="ChEBI" id="CHEBI:17596"/>
        <dbReference type="ChEBI" id="CHEBI:43474"/>
        <dbReference type="ChEBI" id="CHEBI:57720"/>
        <dbReference type="EC" id="2.4.2.1"/>
    </reaction>
</comment>
<keyword evidence="5 11" id="KW-0328">Glycosyltransferase</keyword>
<dbReference type="NCBIfam" id="TIGR01697">
    <property type="entry name" value="PNPH-PUNA-XAPA"/>
    <property type="match status" value="1"/>
</dbReference>
<feature type="binding site" evidence="12">
    <location>
        <position position="64"/>
    </location>
    <ligand>
        <name>phosphate</name>
        <dbReference type="ChEBI" id="CHEBI:43474"/>
    </ligand>
</feature>
<evidence type="ECO:0000313" key="16">
    <source>
        <dbReference type="Proteomes" id="UP000762676"/>
    </source>
</evidence>
<evidence type="ECO:0000256" key="2">
    <source>
        <dbReference type="ARBA" id="ARBA00006751"/>
    </source>
</evidence>
<protein>
    <recommendedName>
        <fullName evidence="4 11">Purine nucleoside phosphorylase</fullName>
        <ecNumber evidence="3 11">2.4.2.1</ecNumber>
    </recommendedName>
    <alternativeName>
        <fullName evidence="11">Inosine-guanosine phosphorylase</fullName>
    </alternativeName>
</protein>
<keyword evidence="6 11" id="KW-0808">Transferase</keyword>
<dbReference type="NCBIfam" id="TIGR01700">
    <property type="entry name" value="PNPH"/>
    <property type="match status" value="1"/>
</dbReference>
<dbReference type="GO" id="GO:0005737">
    <property type="term" value="C:cytoplasm"/>
    <property type="evidence" value="ECO:0007669"/>
    <property type="project" value="TreeGrafter"/>
</dbReference>
<evidence type="ECO:0000256" key="10">
    <source>
        <dbReference type="ARBA" id="ARBA00023970"/>
    </source>
</evidence>
<dbReference type="InterPro" id="IPR035994">
    <property type="entry name" value="Nucleoside_phosphorylase_sf"/>
</dbReference>
<dbReference type="InterPro" id="IPR011268">
    <property type="entry name" value="Purine_phosphorylase"/>
</dbReference>
<feature type="binding site" evidence="12">
    <location>
        <begin position="115"/>
        <end position="117"/>
    </location>
    <ligand>
        <name>phosphate</name>
        <dbReference type="ChEBI" id="CHEBI:43474"/>
    </ligand>
</feature>
<dbReference type="Pfam" id="PF01048">
    <property type="entry name" value="PNP_UDP_1"/>
    <property type="match status" value="1"/>
</dbReference>
<dbReference type="GO" id="GO:0004731">
    <property type="term" value="F:purine-nucleoside phosphorylase activity"/>
    <property type="evidence" value="ECO:0007669"/>
    <property type="project" value="UniProtKB-EC"/>
</dbReference>
<dbReference type="CDD" id="cd09009">
    <property type="entry name" value="PNP-EcPNPII_like"/>
    <property type="match status" value="1"/>
</dbReference>
<feature type="binding site" evidence="12">
    <location>
        <position position="147"/>
    </location>
    <ligand>
        <name>phosphate</name>
        <dbReference type="ChEBI" id="CHEBI:43474"/>
    </ligand>
</feature>
<comment type="catalytic activity">
    <reaction evidence="8">
        <text>2'-deoxyguanosine + phosphate = 2-deoxy-alpha-D-ribose 1-phosphate + guanine</text>
        <dbReference type="Rhea" id="RHEA:27738"/>
        <dbReference type="ChEBI" id="CHEBI:16235"/>
        <dbReference type="ChEBI" id="CHEBI:17172"/>
        <dbReference type="ChEBI" id="CHEBI:43474"/>
        <dbReference type="ChEBI" id="CHEBI:57259"/>
        <dbReference type="EC" id="2.4.2.1"/>
    </reaction>
</comment>
<feature type="region of interest" description="Disordered" evidence="13">
    <location>
        <begin position="1"/>
        <end position="27"/>
    </location>
</feature>
<comment type="similarity">
    <text evidence="2 11">Belongs to the PNP/MTAP phosphorylase family.</text>
</comment>
<reference evidence="15 16" key="1">
    <citation type="journal article" date="2021" name="Elife">
        <title>Chloroplast acquisition without the gene transfer in kleptoplastic sea slugs, Plakobranchus ocellatus.</title>
        <authorList>
            <person name="Maeda T."/>
            <person name="Takahashi S."/>
            <person name="Yoshida T."/>
            <person name="Shimamura S."/>
            <person name="Takaki Y."/>
            <person name="Nagai Y."/>
            <person name="Toyoda A."/>
            <person name="Suzuki Y."/>
            <person name="Arimoto A."/>
            <person name="Ishii H."/>
            <person name="Satoh N."/>
            <person name="Nishiyama T."/>
            <person name="Hasebe M."/>
            <person name="Maruyama T."/>
            <person name="Minagawa J."/>
            <person name="Obokata J."/>
            <person name="Shigenobu S."/>
        </authorList>
    </citation>
    <scope>NUCLEOTIDE SEQUENCE [LARGE SCALE GENOMIC DNA]</scope>
</reference>
<feature type="binding site" evidence="12">
    <location>
        <position position="274"/>
    </location>
    <ligand>
        <name>a purine D-ribonucleoside</name>
        <dbReference type="ChEBI" id="CHEBI:142355"/>
    </ligand>
</feature>
<feature type="domain" description="Nucleoside phosphorylase" evidence="14">
    <location>
        <begin position="57"/>
        <end position="311"/>
    </location>
</feature>
<evidence type="ECO:0000256" key="6">
    <source>
        <dbReference type="ARBA" id="ARBA00022679"/>
    </source>
</evidence>
<evidence type="ECO:0000256" key="1">
    <source>
        <dbReference type="ARBA" id="ARBA00005058"/>
    </source>
</evidence>
<sequence length="315" mass="34648">MSSSKSRPDNVERRGITFDDGSSSKSRKIGGAFSSVTYEDVQKIAKHILAIVKCRPKIGVICGSGLGQLAELVEDSETIPYNEIPDFPVSTVPGHAGKLVFGTLKGKSVVLMQGRTHSYEGYSPQQTTLPVRTMKLMGVETLFVTNAAGGINRNFKVGDMMIIKDHMNLAGFSGMNPLVGPNDERFGPRFPPMSRAYDLDIRKLAHKVVKEMNYTDFVHEGVYSMMVGPNFETVTECKFLHTIGVDATGMSTVPEVLVAKHCGMRVFGMSLITNVVIMEFDSEATANHEEVLETGRQRSKYMQKLIATIIEKLDS</sequence>
<evidence type="ECO:0000256" key="3">
    <source>
        <dbReference type="ARBA" id="ARBA00011886"/>
    </source>
</evidence>
<dbReference type="AlphaFoldDB" id="A0AAV4IC33"/>
<accession>A0AAV4IC33</accession>
<comment type="pathway">
    <text evidence="1 11">Purine metabolism; purine nucleoside salvage.</text>
</comment>
<dbReference type="Gene3D" id="3.40.50.1580">
    <property type="entry name" value="Nucleoside phosphorylase domain"/>
    <property type="match status" value="1"/>
</dbReference>
<evidence type="ECO:0000313" key="15">
    <source>
        <dbReference type="EMBL" id="GFS06597.1"/>
    </source>
</evidence>
<evidence type="ECO:0000259" key="14">
    <source>
        <dbReference type="Pfam" id="PF01048"/>
    </source>
</evidence>
<comment type="catalytic activity">
    <reaction evidence="9">
        <text>2'-deoxyinosine + phosphate = 2-deoxy-alpha-D-ribose 1-phosphate + hypoxanthine</text>
        <dbReference type="Rhea" id="RHEA:27750"/>
        <dbReference type="ChEBI" id="CHEBI:17368"/>
        <dbReference type="ChEBI" id="CHEBI:28997"/>
        <dbReference type="ChEBI" id="CHEBI:43474"/>
        <dbReference type="ChEBI" id="CHEBI:57259"/>
        <dbReference type="EC" id="2.4.2.1"/>
    </reaction>
</comment>
<evidence type="ECO:0000256" key="7">
    <source>
        <dbReference type="ARBA" id="ARBA00023918"/>
    </source>
</evidence>
<dbReference type="GO" id="GO:0009116">
    <property type="term" value="P:nucleoside metabolic process"/>
    <property type="evidence" value="ECO:0007669"/>
    <property type="project" value="InterPro"/>
</dbReference>
<dbReference type="PANTHER" id="PTHR11904">
    <property type="entry name" value="METHYLTHIOADENOSINE/PURINE NUCLEOSIDE PHOSPHORYLASE"/>
    <property type="match status" value="1"/>
</dbReference>
<evidence type="ECO:0000256" key="11">
    <source>
        <dbReference type="PIRNR" id="PIRNR000477"/>
    </source>
</evidence>
<evidence type="ECO:0000256" key="4">
    <source>
        <dbReference type="ARBA" id="ARBA00013834"/>
    </source>
</evidence>
<comment type="function">
    <text evidence="11">The purine nucleoside phosphorylases catalyze the phosphorolytic breakdown of the N-glycosidic bond in the beta-(deoxy)ribonucleoside molecules, with the formation of the corresponding free purine bases and pentose-1-phosphate.</text>
</comment>
<feature type="binding site" evidence="12">
    <location>
        <position position="232"/>
    </location>
    <ligand>
        <name>a purine D-ribonucleoside</name>
        <dbReference type="ChEBI" id="CHEBI:142355"/>
    </ligand>
</feature>
<dbReference type="InterPro" id="IPR000845">
    <property type="entry name" value="Nucleoside_phosphorylase_d"/>
</dbReference>
<evidence type="ECO:0000256" key="9">
    <source>
        <dbReference type="ARBA" id="ARBA00023950"/>
    </source>
</evidence>
<organism evidence="15 16">
    <name type="scientific">Elysia marginata</name>
    <dbReference type="NCBI Taxonomy" id="1093978"/>
    <lineage>
        <taxon>Eukaryota</taxon>
        <taxon>Metazoa</taxon>
        <taxon>Spiralia</taxon>
        <taxon>Lophotrochozoa</taxon>
        <taxon>Mollusca</taxon>
        <taxon>Gastropoda</taxon>
        <taxon>Heterobranchia</taxon>
        <taxon>Euthyneura</taxon>
        <taxon>Panpulmonata</taxon>
        <taxon>Sacoglossa</taxon>
        <taxon>Placobranchoidea</taxon>
        <taxon>Plakobranchidae</taxon>
        <taxon>Elysia</taxon>
    </lineage>
</organism>
<feature type="compositionally biased region" description="Basic and acidic residues" evidence="13">
    <location>
        <begin position="1"/>
        <end position="17"/>
    </location>
</feature>
<feature type="binding site" evidence="12">
    <location>
        <position position="251"/>
    </location>
    <ligand>
        <name>phosphate</name>
        <dbReference type="ChEBI" id="CHEBI:43474"/>
    </ligand>
</feature>
<proteinExistence type="inferred from homology"/>
<dbReference type="Proteomes" id="UP000762676">
    <property type="component" value="Unassembled WGS sequence"/>
</dbReference>
<dbReference type="InterPro" id="IPR011270">
    <property type="entry name" value="Pur_Nuc_Pase_Ino/Guo-sp"/>
</dbReference>
<evidence type="ECO:0000256" key="8">
    <source>
        <dbReference type="ARBA" id="ARBA00023929"/>
    </source>
</evidence>
<comment type="catalytic activity">
    <reaction evidence="10">
        <text>guanosine + phosphate = alpha-D-ribose 1-phosphate + guanine</text>
        <dbReference type="Rhea" id="RHEA:13233"/>
        <dbReference type="ChEBI" id="CHEBI:16235"/>
        <dbReference type="ChEBI" id="CHEBI:16750"/>
        <dbReference type="ChEBI" id="CHEBI:43474"/>
        <dbReference type="ChEBI" id="CHEBI:57720"/>
        <dbReference type="EC" id="2.4.2.1"/>
    </reaction>
</comment>
<dbReference type="EMBL" id="BMAT01002420">
    <property type="protein sequence ID" value="GFS06597.1"/>
    <property type="molecule type" value="Genomic_DNA"/>
</dbReference>
<dbReference type="PIRSF" id="PIRSF000477">
    <property type="entry name" value="PurNPase"/>
    <property type="match status" value="1"/>
</dbReference>
<comment type="caution">
    <text evidence="15">The sequence shown here is derived from an EMBL/GenBank/DDBJ whole genome shotgun (WGS) entry which is preliminary data.</text>
</comment>
<feature type="binding site" evidence="12">
    <location>
        <position position="95"/>
    </location>
    <ligand>
        <name>phosphate</name>
        <dbReference type="ChEBI" id="CHEBI:43474"/>
    </ligand>
</feature>
<evidence type="ECO:0000256" key="13">
    <source>
        <dbReference type="SAM" id="MobiDB-lite"/>
    </source>
</evidence>
<evidence type="ECO:0000256" key="5">
    <source>
        <dbReference type="ARBA" id="ARBA00022676"/>
    </source>
</evidence>
<evidence type="ECO:0000256" key="12">
    <source>
        <dbReference type="PIRSR" id="PIRSR000477-2"/>
    </source>
</evidence>